<dbReference type="PANTHER" id="PTHR24348">
    <property type="entry name" value="SERINE/THREONINE-PROTEIN KINASE UNC-51-RELATED"/>
    <property type="match status" value="1"/>
</dbReference>
<dbReference type="SUPFAM" id="SSF56112">
    <property type="entry name" value="Protein kinase-like (PK-like)"/>
    <property type="match status" value="1"/>
</dbReference>
<evidence type="ECO:0000259" key="1">
    <source>
        <dbReference type="PROSITE" id="PS50011"/>
    </source>
</evidence>
<sequence>MRLLDEGLKINNIYEIDRYLGSGAFAEVYRVKHRFLGRQAMKIFKSVGMTIEKTEDLLGEAVLLSQLGHPNIVRVFNADIMDTSNGVCGFFTMEYVAGGTLDQFWRSHGDRFIPVKTTVDIMKQVCLGLSVAHSESTPIIHRDIKPQNILVGYDAGGLRAKVSDFGLAKRVNPLTLLASSRGTRCFKAPEAFDGMDKDSCAGDVWALGSVLYLLLVDRLPYAEVGDEEMIDDQRFERPLIPPSRFNVQIGPDLDQIIFRALALKSEDRYPTAREFLEDLSKWESDSDKDGYKVKKIGKSQDSKMALGTYSSVDSEKATEMMREALILAQQQTRLNDAADLMEESFNMAPQLRHEYEYRLKLWRRGVVM</sequence>
<dbReference type="Gene3D" id="1.10.510.10">
    <property type="entry name" value="Transferase(Phosphotransferase) domain 1"/>
    <property type="match status" value="1"/>
</dbReference>
<evidence type="ECO:0000313" key="2">
    <source>
        <dbReference type="EMBL" id="VAW65824.1"/>
    </source>
</evidence>
<keyword evidence="2" id="KW-0723">Serine/threonine-protein kinase</keyword>
<dbReference type="CDD" id="cd14014">
    <property type="entry name" value="STKc_PknB_like"/>
    <property type="match status" value="1"/>
</dbReference>
<dbReference type="PROSITE" id="PS50011">
    <property type="entry name" value="PROTEIN_KINASE_DOM"/>
    <property type="match status" value="1"/>
</dbReference>
<organism evidence="2">
    <name type="scientific">hydrothermal vent metagenome</name>
    <dbReference type="NCBI Taxonomy" id="652676"/>
    <lineage>
        <taxon>unclassified sequences</taxon>
        <taxon>metagenomes</taxon>
        <taxon>ecological metagenomes</taxon>
    </lineage>
</organism>
<proteinExistence type="predicted"/>
<dbReference type="InterPro" id="IPR000719">
    <property type="entry name" value="Prot_kinase_dom"/>
</dbReference>
<dbReference type="PROSITE" id="PS00108">
    <property type="entry name" value="PROTEIN_KINASE_ST"/>
    <property type="match status" value="1"/>
</dbReference>
<dbReference type="InterPro" id="IPR045269">
    <property type="entry name" value="Atg1-like"/>
</dbReference>
<dbReference type="GO" id="GO:0005524">
    <property type="term" value="F:ATP binding"/>
    <property type="evidence" value="ECO:0007669"/>
    <property type="project" value="InterPro"/>
</dbReference>
<accession>A0A3B0YAY5</accession>
<keyword evidence="2" id="KW-0808">Transferase</keyword>
<protein>
    <submittedName>
        <fullName evidence="2">Serine/threonine protein kinase</fullName>
    </submittedName>
</protein>
<dbReference type="GO" id="GO:0005737">
    <property type="term" value="C:cytoplasm"/>
    <property type="evidence" value="ECO:0007669"/>
    <property type="project" value="TreeGrafter"/>
</dbReference>
<feature type="domain" description="Protein kinase" evidence="1">
    <location>
        <begin position="14"/>
        <end position="283"/>
    </location>
</feature>
<dbReference type="GO" id="GO:0010506">
    <property type="term" value="P:regulation of autophagy"/>
    <property type="evidence" value="ECO:0007669"/>
    <property type="project" value="InterPro"/>
</dbReference>
<gene>
    <name evidence="2" type="ORF">MNBD_GAMMA09-3311</name>
</gene>
<name>A0A3B0YAY5_9ZZZZ</name>
<dbReference type="GO" id="GO:0004674">
    <property type="term" value="F:protein serine/threonine kinase activity"/>
    <property type="evidence" value="ECO:0007669"/>
    <property type="project" value="UniProtKB-KW"/>
</dbReference>
<dbReference type="InterPro" id="IPR011009">
    <property type="entry name" value="Kinase-like_dom_sf"/>
</dbReference>
<dbReference type="InterPro" id="IPR008271">
    <property type="entry name" value="Ser/Thr_kinase_AS"/>
</dbReference>
<keyword evidence="2" id="KW-0418">Kinase</keyword>
<dbReference type="Pfam" id="PF00069">
    <property type="entry name" value="Pkinase"/>
    <property type="match status" value="1"/>
</dbReference>
<dbReference type="AlphaFoldDB" id="A0A3B0YAY5"/>
<reference evidence="2" key="1">
    <citation type="submission" date="2018-06" db="EMBL/GenBank/DDBJ databases">
        <authorList>
            <person name="Zhirakovskaya E."/>
        </authorList>
    </citation>
    <scope>NUCLEOTIDE SEQUENCE</scope>
</reference>
<dbReference type="SMART" id="SM00220">
    <property type="entry name" value="S_TKc"/>
    <property type="match status" value="1"/>
</dbReference>
<dbReference type="EMBL" id="UOFI01000069">
    <property type="protein sequence ID" value="VAW65824.1"/>
    <property type="molecule type" value="Genomic_DNA"/>
</dbReference>